<keyword evidence="2" id="KW-1185">Reference proteome</keyword>
<gene>
    <name evidence="1" type="ORF">BDM02DRAFT_3085944</name>
</gene>
<dbReference type="EMBL" id="MU117961">
    <property type="protein sequence ID" value="KAF9654108.1"/>
    <property type="molecule type" value="Genomic_DNA"/>
</dbReference>
<accession>A0ACB6ZXI8</accession>
<reference evidence="1" key="2">
    <citation type="journal article" date="2020" name="Nat. Commun.">
        <title>Large-scale genome sequencing of mycorrhizal fungi provides insights into the early evolution of symbiotic traits.</title>
        <authorList>
            <person name="Miyauchi S."/>
            <person name="Kiss E."/>
            <person name="Kuo A."/>
            <person name="Drula E."/>
            <person name="Kohler A."/>
            <person name="Sanchez-Garcia M."/>
            <person name="Morin E."/>
            <person name="Andreopoulos B."/>
            <person name="Barry K.W."/>
            <person name="Bonito G."/>
            <person name="Buee M."/>
            <person name="Carver A."/>
            <person name="Chen C."/>
            <person name="Cichocki N."/>
            <person name="Clum A."/>
            <person name="Culley D."/>
            <person name="Crous P.W."/>
            <person name="Fauchery L."/>
            <person name="Girlanda M."/>
            <person name="Hayes R.D."/>
            <person name="Keri Z."/>
            <person name="LaButti K."/>
            <person name="Lipzen A."/>
            <person name="Lombard V."/>
            <person name="Magnuson J."/>
            <person name="Maillard F."/>
            <person name="Murat C."/>
            <person name="Nolan M."/>
            <person name="Ohm R.A."/>
            <person name="Pangilinan J."/>
            <person name="Pereira M.F."/>
            <person name="Perotto S."/>
            <person name="Peter M."/>
            <person name="Pfister S."/>
            <person name="Riley R."/>
            <person name="Sitrit Y."/>
            <person name="Stielow J.B."/>
            <person name="Szollosi G."/>
            <person name="Zifcakova L."/>
            <person name="Stursova M."/>
            <person name="Spatafora J.W."/>
            <person name="Tedersoo L."/>
            <person name="Vaario L.M."/>
            <person name="Yamada A."/>
            <person name="Yan M."/>
            <person name="Wang P."/>
            <person name="Xu J."/>
            <person name="Bruns T."/>
            <person name="Baldrian P."/>
            <person name="Vilgalys R."/>
            <person name="Dunand C."/>
            <person name="Henrissat B."/>
            <person name="Grigoriev I.V."/>
            <person name="Hibbett D."/>
            <person name="Nagy L.G."/>
            <person name="Martin F.M."/>
        </authorList>
    </citation>
    <scope>NUCLEOTIDE SEQUENCE</scope>
    <source>
        <strain evidence="1">P2</strain>
    </source>
</reference>
<sequence>MAKPPSFLTAIFEEDIKIKEERPKVTLTFAQSLDAKIAGVGGKQLILSGRESMVMTHWMRTVHDGILVGVGTALNDDPQLNTRHLPAGVPHSLPIPVVMDRRCRLAVDCKLIRNYAEGRGKQPWVIYSKTEDTEVLERKEKLESSGAKIIESDENNGFFPGVSGVLRTLYSLGIRSLMVEGGAQIIDSFARSGLVDRLVVTVAPVVVGPLGIGYTLDPASLARLSFQATEGVGIDHIIGFLSK</sequence>
<dbReference type="Proteomes" id="UP000886501">
    <property type="component" value="Unassembled WGS sequence"/>
</dbReference>
<comment type="caution">
    <text evidence="1">The sequence shown here is derived from an EMBL/GenBank/DDBJ whole genome shotgun (WGS) entry which is preliminary data.</text>
</comment>
<proteinExistence type="predicted"/>
<name>A0ACB6ZXI8_THEGA</name>
<protein>
    <submittedName>
        <fullName evidence="1">Bacterial bifunctional deaminase-reductase</fullName>
    </submittedName>
</protein>
<reference evidence="1" key="1">
    <citation type="submission" date="2019-10" db="EMBL/GenBank/DDBJ databases">
        <authorList>
            <consortium name="DOE Joint Genome Institute"/>
            <person name="Kuo A."/>
            <person name="Miyauchi S."/>
            <person name="Kiss E."/>
            <person name="Drula E."/>
            <person name="Kohler A."/>
            <person name="Sanchez-Garcia M."/>
            <person name="Andreopoulos B."/>
            <person name="Barry K.W."/>
            <person name="Bonito G."/>
            <person name="Buee M."/>
            <person name="Carver A."/>
            <person name="Chen C."/>
            <person name="Cichocki N."/>
            <person name="Clum A."/>
            <person name="Culley D."/>
            <person name="Crous P.W."/>
            <person name="Fauchery L."/>
            <person name="Girlanda M."/>
            <person name="Hayes R."/>
            <person name="Keri Z."/>
            <person name="Labutti K."/>
            <person name="Lipzen A."/>
            <person name="Lombard V."/>
            <person name="Magnuson J."/>
            <person name="Maillard F."/>
            <person name="Morin E."/>
            <person name="Murat C."/>
            <person name="Nolan M."/>
            <person name="Ohm R."/>
            <person name="Pangilinan J."/>
            <person name="Pereira M."/>
            <person name="Perotto S."/>
            <person name="Peter M."/>
            <person name="Riley R."/>
            <person name="Sitrit Y."/>
            <person name="Stielow B."/>
            <person name="Szollosi G."/>
            <person name="Zifcakova L."/>
            <person name="Stursova M."/>
            <person name="Spatafora J.W."/>
            <person name="Tedersoo L."/>
            <person name="Vaario L.-M."/>
            <person name="Yamada A."/>
            <person name="Yan M."/>
            <person name="Wang P."/>
            <person name="Xu J."/>
            <person name="Bruns T."/>
            <person name="Baldrian P."/>
            <person name="Vilgalys R."/>
            <person name="Henrissat B."/>
            <person name="Grigoriev I.V."/>
            <person name="Hibbett D."/>
            <person name="Nagy L.G."/>
            <person name="Martin F.M."/>
        </authorList>
    </citation>
    <scope>NUCLEOTIDE SEQUENCE</scope>
    <source>
        <strain evidence="1">P2</strain>
    </source>
</reference>
<evidence type="ECO:0000313" key="2">
    <source>
        <dbReference type="Proteomes" id="UP000886501"/>
    </source>
</evidence>
<evidence type="ECO:0000313" key="1">
    <source>
        <dbReference type="EMBL" id="KAF9654108.1"/>
    </source>
</evidence>
<organism evidence="1 2">
    <name type="scientific">Thelephora ganbajun</name>
    <name type="common">Ganba fungus</name>
    <dbReference type="NCBI Taxonomy" id="370292"/>
    <lineage>
        <taxon>Eukaryota</taxon>
        <taxon>Fungi</taxon>
        <taxon>Dikarya</taxon>
        <taxon>Basidiomycota</taxon>
        <taxon>Agaricomycotina</taxon>
        <taxon>Agaricomycetes</taxon>
        <taxon>Thelephorales</taxon>
        <taxon>Thelephoraceae</taxon>
        <taxon>Thelephora</taxon>
    </lineage>
</organism>